<comment type="catalytic activity">
    <reaction evidence="10 11">
        <text>L-threonyl-[protein] + FAD = FMN-L-threonyl-[protein] + AMP + H(+)</text>
        <dbReference type="Rhea" id="RHEA:36847"/>
        <dbReference type="Rhea" id="RHEA-COMP:11060"/>
        <dbReference type="Rhea" id="RHEA-COMP:11061"/>
        <dbReference type="ChEBI" id="CHEBI:15378"/>
        <dbReference type="ChEBI" id="CHEBI:30013"/>
        <dbReference type="ChEBI" id="CHEBI:57692"/>
        <dbReference type="ChEBI" id="CHEBI:74257"/>
        <dbReference type="ChEBI" id="CHEBI:456215"/>
        <dbReference type="EC" id="2.7.1.180"/>
    </reaction>
</comment>
<evidence type="ECO:0000256" key="2">
    <source>
        <dbReference type="ARBA" id="ARBA00011955"/>
    </source>
</evidence>
<feature type="signal peptide" evidence="12">
    <location>
        <begin position="1"/>
        <end position="21"/>
    </location>
</feature>
<dbReference type="EMBL" id="BAABCA010000006">
    <property type="protein sequence ID" value="GAA4238438.1"/>
    <property type="molecule type" value="Genomic_DNA"/>
</dbReference>
<dbReference type="Proteomes" id="UP001501496">
    <property type="component" value="Unassembled WGS sequence"/>
</dbReference>
<accession>A0ABP8CEV4</accession>
<dbReference type="InterPro" id="IPR024932">
    <property type="entry name" value="ApbE"/>
</dbReference>
<evidence type="ECO:0000256" key="9">
    <source>
        <dbReference type="ARBA" id="ARBA00031306"/>
    </source>
</evidence>
<keyword evidence="12" id="KW-0732">Signal</keyword>
<organism evidence="13 14">
    <name type="scientific">Postechiella marina</name>
    <dbReference type="NCBI Taxonomy" id="943941"/>
    <lineage>
        <taxon>Bacteria</taxon>
        <taxon>Pseudomonadati</taxon>
        <taxon>Bacteroidota</taxon>
        <taxon>Flavobacteriia</taxon>
        <taxon>Flavobacteriales</taxon>
        <taxon>Flavobacteriaceae</taxon>
        <taxon>Postechiella</taxon>
    </lineage>
</organism>
<dbReference type="SUPFAM" id="SSF143631">
    <property type="entry name" value="ApbE-like"/>
    <property type="match status" value="1"/>
</dbReference>
<keyword evidence="4 11" id="KW-0285">Flavoprotein</keyword>
<evidence type="ECO:0000256" key="12">
    <source>
        <dbReference type="SAM" id="SignalP"/>
    </source>
</evidence>
<keyword evidence="7 11" id="KW-0274">FAD</keyword>
<dbReference type="PANTHER" id="PTHR30040:SF2">
    <property type="entry name" value="FAD:PROTEIN FMN TRANSFERASE"/>
    <property type="match status" value="1"/>
</dbReference>
<evidence type="ECO:0000256" key="7">
    <source>
        <dbReference type="ARBA" id="ARBA00022827"/>
    </source>
</evidence>
<dbReference type="PIRSF" id="PIRSF006268">
    <property type="entry name" value="ApbE"/>
    <property type="match status" value="1"/>
</dbReference>
<dbReference type="Pfam" id="PF02424">
    <property type="entry name" value="ApbE"/>
    <property type="match status" value="1"/>
</dbReference>
<dbReference type="PANTHER" id="PTHR30040">
    <property type="entry name" value="THIAMINE BIOSYNTHESIS LIPOPROTEIN APBE"/>
    <property type="match status" value="1"/>
</dbReference>
<evidence type="ECO:0000256" key="5">
    <source>
        <dbReference type="ARBA" id="ARBA00022679"/>
    </source>
</evidence>
<evidence type="ECO:0000256" key="4">
    <source>
        <dbReference type="ARBA" id="ARBA00022630"/>
    </source>
</evidence>
<gene>
    <name evidence="13" type="ORF">GCM10022291_28910</name>
</gene>
<name>A0ABP8CEV4_9FLAO</name>
<evidence type="ECO:0000313" key="14">
    <source>
        <dbReference type="Proteomes" id="UP001501496"/>
    </source>
</evidence>
<evidence type="ECO:0000256" key="8">
    <source>
        <dbReference type="ARBA" id="ARBA00022842"/>
    </source>
</evidence>
<dbReference type="RefSeq" id="WP_344789025.1">
    <property type="nucleotide sequence ID" value="NZ_BAABCA010000006.1"/>
</dbReference>
<evidence type="ECO:0000256" key="1">
    <source>
        <dbReference type="ARBA" id="ARBA00001946"/>
    </source>
</evidence>
<dbReference type="InterPro" id="IPR003374">
    <property type="entry name" value="ApbE-like_sf"/>
</dbReference>
<proteinExistence type="inferred from homology"/>
<sequence length="326" mass="36319">MNKLLLSLLLLICSLSCTKKANKNIKLSGAVFGTSYSIIYNSHIDYSNQFDSLFTVINKSMSTYQANSDISKLNRNENHVIDNHFIKVYETSKQIYKETNGAFDPTIGAVVNAWDFGPEGKLANIDSLKIDSLMLSVGLNKITRVGNKIKKPKGTFIDFNAIAKGYGVDAVSMFLESKNVKNYLVEVGGEIRVKGQNEEKKSLWKVGVENPNFEGKQSILKAITLKDEAMATSGTYRKFKVDEDGNRYAHIIDTNTGYPSKTNLLSISVIANTCMEADAYATAFKAMGIEQVKTFLKSHPELKVFLIFENESKELETLVVNNFPEL</sequence>
<keyword evidence="6 11" id="KW-0479">Metal-binding</keyword>
<comment type="similarity">
    <text evidence="11">Belongs to the ApbE family.</text>
</comment>
<comment type="cofactor">
    <cofactor evidence="1">
        <name>Mg(2+)</name>
        <dbReference type="ChEBI" id="CHEBI:18420"/>
    </cofactor>
</comment>
<keyword evidence="14" id="KW-1185">Reference proteome</keyword>
<evidence type="ECO:0000256" key="3">
    <source>
        <dbReference type="ARBA" id="ARBA00016337"/>
    </source>
</evidence>
<evidence type="ECO:0000256" key="10">
    <source>
        <dbReference type="ARBA" id="ARBA00048540"/>
    </source>
</evidence>
<dbReference type="Gene3D" id="3.10.520.10">
    <property type="entry name" value="ApbE-like domains"/>
    <property type="match status" value="1"/>
</dbReference>
<protein>
    <recommendedName>
        <fullName evidence="3 11">FAD:protein FMN transferase</fullName>
        <ecNumber evidence="2 11">2.7.1.180</ecNumber>
    </recommendedName>
    <alternativeName>
        <fullName evidence="9 11">Flavin transferase</fullName>
    </alternativeName>
</protein>
<comment type="caution">
    <text evidence="13">The sequence shown here is derived from an EMBL/GenBank/DDBJ whole genome shotgun (WGS) entry which is preliminary data.</text>
</comment>
<evidence type="ECO:0000256" key="11">
    <source>
        <dbReference type="PIRNR" id="PIRNR006268"/>
    </source>
</evidence>
<feature type="chain" id="PRO_5045355228" description="FAD:protein FMN transferase" evidence="12">
    <location>
        <begin position="22"/>
        <end position="326"/>
    </location>
</feature>
<keyword evidence="5 11" id="KW-0808">Transferase</keyword>
<dbReference type="GO" id="GO:0016740">
    <property type="term" value="F:transferase activity"/>
    <property type="evidence" value="ECO:0007669"/>
    <property type="project" value="UniProtKB-KW"/>
</dbReference>
<keyword evidence="8 11" id="KW-0460">Magnesium</keyword>
<reference evidence="14" key="1">
    <citation type="journal article" date="2019" name="Int. J. Syst. Evol. Microbiol.">
        <title>The Global Catalogue of Microorganisms (GCM) 10K type strain sequencing project: providing services to taxonomists for standard genome sequencing and annotation.</title>
        <authorList>
            <consortium name="The Broad Institute Genomics Platform"/>
            <consortium name="The Broad Institute Genome Sequencing Center for Infectious Disease"/>
            <person name="Wu L."/>
            <person name="Ma J."/>
        </authorList>
    </citation>
    <scope>NUCLEOTIDE SEQUENCE [LARGE SCALE GENOMIC DNA]</scope>
    <source>
        <strain evidence="14">JCM 17630</strain>
    </source>
</reference>
<evidence type="ECO:0000313" key="13">
    <source>
        <dbReference type="EMBL" id="GAA4238438.1"/>
    </source>
</evidence>
<dbReference type="EC" id="2.7.1.180" evidence="2 11"/>
<evidence type="ECO:0000256" key="6">
    <source>
        <dbReference type="ARBA" id="ARBA00022723"/>
    </source>
</evidence>